<keyword evidence="3" id="KW-0539">Nucleus</keyword>
<dbReference type="GO" id="GO:0003755">
    <property type="term" value="F:peptidyl-prolyl cis-trans isomerase activity"/>
    <property type="evidence" value="ECO:0007669"/>
    <property type="project" value="UniProtKB-UniRule"/>
</dbReference>
<organism evidence="6 7">
    <name type="scientific">Horornis vulcanius</name>
    <dbReference type="NCBI Taxonomy" id="2585811"/>
    <lineage>
        <taxon>Eukaryota</taxon>
        <taxon>Metazoa</taxon>
        <taxon>Chordata</taxon>
        <taxon>Craniata</taxon>
        <taxon>Vertebrata</taxon>
        <taxon>Euteleostomi</taxon>
        <taxon>Archelosauria</taxon>
        <taxon>Archosauria</taxon>
        <taxon>Dinosauria</taxon>
        <taxon>Saurischia</taxon>
        <taxon>Theropoda</taxon>
        <taxon>Coelurosauria</taxon>
        <taxon>Aves</taxon>
        <taxon>Neognathae</taxon>
        <taxon>Neoaves</taxon>
        <taxon>Telluraves</taxon>
        <taxon>Australaves</taxon>
        <taxon>Passeriformes</taxon>
        <taxon>Sylvioidea</taxon>
        <taxon>Scotocercidae</taxon>
        <taxon>Horornis</taxon>
    </lineage>
</organism>
<evidence type="ECO:0000259" key="5">
    <source>
        <dbReference type="PROSITE" id="PS50072"/>
    </source>
</evidence>
<dbReference type="InterPro" id="IPR035542">
    <property type="entry name" value="CRIP"/>
</dbReference>
<feature type="non-terminal residue" evidence="6">
    <location>
        <position position="114"/>
    </location>
</feature>
<dbReference type="EMBL" id="VZUA01070842">
    <property type="protein sequence ID" value="NXU64458.1"/>
    <property type="molecule type" value="Genomic_DNA"/>
</dbReference>
<reference evidence="6 7" key="1">
    <citation type="submission" date="2019-09" db="EMBL/GenBank/DDBJ databases">
        <title>Bird 10,000 Genomes (B10K) Project - Family phase.</title>
        <authorList>
            <person name="Zhang G."/>
        </authorList>
    </citation>
    <scope>NUCLEOTIDE SEQUENCE [LARGE SCALE GENOMIC DNA]</scope>
    <source>
        <strain evidence="6">B10K-DU-029-69</strain>
        <tissue evidence="6">Muscle</tissue>
    </source>
</reference>
<evidence type="ECO:0000256" key="4">
    <source>
        <dbReference type="RuleBase" id="RU363019"/>
    </source>
</evidence>
<feature type="non-terminal residue" evidence="6">
    <location>
        <position position="1"/>
    </location>
</feature>
<dbReference type="Gene3D" id="2.40.100.10">
    <property type="entry name" value="Cyclophilin-like"/>
    <property type="match status" value="1"/>
</dbReference>
<dbReference type="GO" id="GO:0005634">
    <property type="term" value="C:nucleus"/>
    <property type="evidence" value="ECO:0007669"/>
    <property type="project" value="UniProtKB-SubCell"/>
</dbReference>
<dbReference type="InterPro" id="IPR002130">
    <property type="entry name" value="Cyclophilin-type_PPIase_dom"/>
</dbReference>
<evidence type="ECO:0000256" key="3">
    <source>
        <dbReference type="ARBA" id="ARBA00023242"/>
    </source>
</evidence>
<evidence type="ECO:0000313" key="6">
    <source>
        <dbReference type="EMBL" id="NXU64458.1"/>
    </source>
</evidence>
<dbReference type="PRINTS" id="PR00153">
    <property type="entry name" value="CSAPPISMRASE"/>
</dbReference>
<keyword evidence="7" id="KW-1185">Reference proteome</keyword>
<evidence type="ECO:0000256" key="1">
    <source>
        <dbReference type="ARBA" id="ARBA00004123"/>
    </source>
</evidence>
<proteinExistence type="inferred from homology"/>
<comment type="similarity">
    <text evidence="4">Belongs to the cyclophilin-type PPIase family.</text>
</comment>
<keyword evidence="4" id="KW-0697">Rotamase</keyword>
<dbReference type="Pfam" id="PF00160">
    <property type="entry name" value="Pro_isomerase"/>
    <property type="match status" value="1"/>
</dbReference>
<dbReference type="Proteomes" id="UP000558460">
    <property type="component" value="Unassembled WGS sequence"/>
</dbReference>
<dbReference type="AlphaFoldDB" id="A0A7L3MHV4"/>
<evidence type="ECO:0000256" key="2">
    <source>
        <dbReference type="ARBA" id="ARBA00022884"/>
    </source>
</evidence>
<dbReference type="PANTHER" id="PTHR45843:SF1">
    <property type="entry name" value="PEPTIDYL-PROLYL CIS-TRANS ISOMERASE-LIKE 4"/>
    <property type="match status" value="1"/>
</dbReference>
<keyword evidence="4" id="KW-0413">Isomerase</keyword>
<dbReference type="InterPro" id="IPR029000">
    <property type="entry name" value="Cyclophilin-like_dom_sf"/>
</dbReference>
<comment type="caution">
    <text evidence="6">The sequence shown here is derived from an EMBL/GenBank/DDBJ whole genome shotgun (WGS) entry which is preliminary data.</text>
</comment>
<dbReference type="EC" id="5.2.1.8" evidence="4"/>
<sequence>MAVLLETTVGDLVIDLYTEERPRACLNFLKLCKVKYYNYCLIYNVQRDFIIQTGDPMGTGRGGESIFCQLYGDQARFFEAEKVPRIKHRKKGTVSMVNNGSDQHGSQVSIWCWY</sequence>
<protein>
    <recommendedName>
        <fullName evidence="4">Peptidyl-prolyl cis-trans isomerase</fullName>
        <shortName evidence="4">PPIase</shortName>
        <ecNumber evidence="4">5.2.1.8</ecNumber>
    </recommendedName>
</protein>
<dbReference type="PANTHER" id="PTHR45843">
    <property type="entry name" value="PEPTIDYL-PROLYL CIS-TRANS ISOMERASE-LIKE 4"/>
    <property type="match status" value="1"/>
</dbReference>
<comment type="function">
    <text evidence="4">PPIases accelerate the folding of proteins. It catalyzes the cis-trans isomerization of proline imidic peptide bonds in oligopeptides.</text>
</comment>
<comment type="subcellular location">
    <subcellularLocation>
        <location evidence="1">Nucleus</location>
    </subcellularLocation>
</comment>
<accession>A0A7L3MHV4</accession>
<dbReference type="PROSITE" id="PS50072">
    <property type="entry name" value="CSA_PPIASE_2"/>
    <property type="match status" value="1"/>
</dbReference>
<feature type="domain" description="PPIase cyclophilin-type" evidence="5">
    <location>
        <begin position="6"/>
        <end position="110"/>
    </location>
</feature>
<evidence type="ECO:0000313" key="7">
    <source>
        <dbReference type="Proteomes" id="UP000558460"/>
    </source>
</evidence>
<gene>
    <name evidence="6" type="primary">Ppil4</name>
    <name evidence="6" type="ORF">HORVUL_R10416</name>
</gene>
<name>A0A7L3MHV4_9PASS</name>
<dbReference type="GO" id="GO:0003723">
    <property type="term" value="F:RNA binding"/>
    <property type="evidence" value="ECO:0007669"/>
    <property type="project" value="UniProtKB-KW"/>
</dbReference>
<dbReference type="OrthoDB" id="2083at2759"/>
<comment type="catalytic activity">
    <reaction evidence="4">
        <text>[protein]-peptidylproline (omega=180) = [protein]-peptidylproline (omega=0)</text>
        <dbReference type="Rhea" id="RHEA:16237"/>
        <dbReference type="Rhea" id="RHEA-COMP:10747"/>
        <dbReference type="Rhea" id="RHEA-COMP:10748"/>
        <dbReference type="ChEBI" id="CHEBI:83833"/>
        <dbReference type="ChEBI" id="CHEBI:83834"/>
        <dbReference type="EC" id="5.2.1.8"/>
    </reaction>
</comment>
<dbReference type="SUPFAM" id="SSF50891">
    <property type="entry name" value="Cyclophilin-like"/>
    <property type="match status" value="1"/>
</dbReference>
<keyword evidence="2" id="KW-0694">RNA-binding</keyword>